<feature type="transmembrane region" description="Helical" evidence="14">
    <location>
        <begin position="394"/>
        <end position="415"/>
    </location>
</feature>
<dbReference type="AlphaFoldDB" id="A0A926EDM3"/>
<evidence type="ECO:0000256" key="7">
    <source>
        <dbReference type="ARBA" id="ARBA00022989"/>
    </source>
</evidence>
<keyword evidence="7 14" id="KW-1133">Transmembrane helix</keyword>
<evidence type="ECO:0000256" key="5">
    <source>
        <dbReference type="ARBA" id="ARBA00022692"/>
    </source>
</evidence>
<feature type="transmembrane region" description="Helical" evidence="14">
    <location>
        <begin position="427"/>
        <end position="447"/>
    </location>
</feature>
<dbReference type="Pfam" id="PF00474">
    <property type="entry name" value="SSF"/>
    <property type="match status" value="1"/>
</dbReference>
<evidence type="ECO:0000256" key="3">
    <source>
        <dbReference type="ARBA" id="ARBA00022448"/>
    </source>
</evidence>
<dbReference type="EMBL" id="JACRTC010000007">
    <property type="protein sequence ID" value="MBC8571133.1"/>
    <property type="molecule type" value="Genomic_DNA"/>
</dbReference>
<dbReference type="Gene3D" id="1.20.1730.10">
    <property type="entry name" value="Sodium/glucose cotransporter"/>
    <property type="match status" value="1"/>
</dbReference>
<evidence type="ECO:0000256" key="14">
    <source>
        <dbReference type="SAM" id="Phobius"/>
    </source>
</evidence>
<feature type="transmembrane region" description="Helical" evidence="14">
    <location>
        <begin position="179"/>
        <end position="200"/>
    </location>
</feature>
<keyword evidence="5 14" id="KW-0812">Transmembrane</keyword>
<dbReference type="PROSITE" id="PS50283">
    <property type="entry name" value="NA_SOLUT_SYMP_3"/>
    <property type="match status" value="1"/>
</dbReference>
<keyword evidence="8" id="KW-0915">Sodium</keyword>
<evidence type="ECO:0000256" key="6">
    <source>
        <dbReference type="ARBA" id="ARBA00022847"/>
    </source>
</evidence>
<keyword evidence="11" id="KW-0739">Sodium transport</keyword>
<evidence type="ECO:0000256" key="8">
    <source>
        <dbReference type="ARBA" id="ARBA00023053"/>
    </source>
</evidence>
<sequence>MTVWIILAVYVILMAVTGFISFKKADTLTGFVVGSRSAGPWFSAFGFGTTYFSAVIFIGYAGRSGFDFGLFAILIGIGNAVLGSWLAWKVLANRTREVTRRLKIKTMPQFFEKRYFSRSMKLYAAIMIFIFMTPYSASVYSGLSYLCETVLHVPYQIAMAAIAVVAGLYLVLGGYFATLLADFIQGIIMLVGVAAMLFFVSESGQVGGLAAGVSGVWESMTAQADVLFTPQTALSVICLILLTSVGSWGMPQMVHKFYGIKNEDGVKKGTVISTVFALIIAGGAYYIGSLSRLFFTEVPTLGGKANYDLIIPQILTQTLPVVLLGVVLVLVVSASVSTLSGITLTSCSTISMDLVADRVPKFAESKAKTLTLTRVLCAVFILASYLIASFKTPILTLMSFSWGTISGAFLAPYLLGLYWKGMNRAGAWCGMIAGPVVSLGLAIVSGFNSAQATIFGVTAMAVSFVACFVGSLIAGKMGKVQDNTHFYDKAYFVK</sequence>
<feature type="transmembrane region" description="Helical" evidence="14">
    <location>
        <begin position="42"/>
        <end position="62"/>
    </location>
</feature>
<evidence type="ECO:0000256" key="1">
    <source>
        <dbReference type="ARBA" id="ARBA00004651"/>
    </source>
</evidence>
<dbReference type="InterPro" id="IPR001734">
    <property type="entry name" value="Na/solute_symporter"/>
</dbReference>
<dbReference type="Proteomes" id="UP000660861">
    <property type="component" value="Unassembled WGS sequence"/>
</dbReference>
<keyword evidence="9" id="KW-0406">Ion transport</keyword>
<comment type="catalytic activity">
    <reaction evidence="12">
        <text>L-proline(in) + Na(+)(in) = L-proline(out) + Na(+)(out)</text>
        <dbReference type="Rhea" id="RHEA:28967"/>
        <dbReference type="ChEBI" id="CHEBI:29101"/>
        <dbReference type="ChEBI" id="CHEBI:60039"/>
    </reaction>
</comment>
<evidence type="ECO:0000256" key="10">
    <source>
        <dbReference type="ARBA" id="ARBA00023136"/>
    </source>
</evidence>
<feature type="transmembrane region" description="Helical" evidence="14">
    <location>
        <begin position="371"/>
        <end position="388"/>
    </location>
</feature>
<evidence type="ECO:0000313" key="15">
    <source>
        <dbReference type="EMBL" id="MBC8571133.1"/>
    </source>
</evidence>
<feature type="transmembrane region" description="Helical" evidence="14">
    <location>
        <begin position="122"/>
        <end position="141"/>
    </location>
</feature>
<feature type="transmembrane region" description="Helical" evidence="14">
    <location>
        <begin position="6"/>
        <end position="22"/>
    </location>
</feature>
<evidence type="ECO:0000313" key="16">
    <source>
        <dbReference type="Proteomes" id="UP000660861"/>
    </source>
</evidence>
<keyword evidence="4" id="KW-1003">Cell membrane</keyword>
<evidence type="ECO:0000256" key="11">
    <source>
        <dbReference type="ARBA" id="ARBA00023201"/>
    </source>
</evidence>
<feature type="transmembrane region" description="Helical" evidence="14">
    <location>
        <begin position="269"/>
        <end position="288"/>
    </location>
</feature>
<proteinExistence type="inferred from homology"/>
<feature type="transmembrane region" description="Helical" evidence="14">
    <location>
        <begin position="68"/>
        <end position="91"/>
    </location>
</feature>
<keyword evidence="10 14" id="KW-0472">Membrane</keyword>
<organism evidence="15 16">
    <name type="scientific">Zongyangia hominis</name>
    <dbReference type="NCBI Taxonomy" id="2763677"/>
    <lineage>
        <taxon>Bacteria</taxon>
        <taxon>Bacillati</taxon>
        <taxon>Bacillota</taxon>
        <taxon>Clostridia</taxon>
        <taxon>Eubacteriales</taxon>
        <taxon>Oscillospiraceae</taxon>
        <taxon>Zongyangia</taxon>
    </lineage>
</organism>
<gene>
    <name evidence="15" type="ORF">H8709_09890</name>
</gene>
<dbReference type="GO" id="GO:0015293">
    <property type="term" value="F:symporter activity"/>
    <property type="evidence" value="ECO:0007669"/>
    <property type="project" value="UniProtKB-KW"/>
</dbReference>
<feature type="transmembrane region" description="Helical" evidence="14">
    <location>
        <begin position="153"/>
        <end position="172"/>
    </location>
</feature>
<comment type="subcellular location">
    <subcellularLocation>
        <location evidence="1">Cell membrane</location>
        <topology evidence="1">Multi-pass membrane protein</topology>
    </subcellularLocation>
</comment>
<evidence type="ECO:0000256" key="4">
    <source>
        <dbReference type="ARBA" id="ARBA00022475"/>
    </source>
</evidence>
<comment type="caution">
    <text evidence="15">The sequence shown here is derived from an EMBL/GenBank/DDBJ whole genome shotgun (WGS) entry which is preliminary data.</text>
</comment>
<comment type="similarity">
    <text evidence="2 13">Belongs to the sodium:solute symporter (SSF) (TC 2.A.21) family.</text>
</comment>
<feature type="transmembrane region" description="Helical" evidence="14">
    <location>
        <begin position="227"/>
        <end position="248"/>
    </location>
</feature>
<name>A0A926EDM3_9FIRM</name>
<evidence type="ECO:0000256" key="12">
    <source>
        <dbReference type="ARBA" id="ARBA00033708"/>
    </source>
</evidence>
<accession>A0A926EDM3</accession>
<evidence type="ECO:0000256" key="9">
    <source>
        <dbReference type="ARBA" id="ARBA00023065"/>
    </source>
</evidence>
<dbReference type="InterPro" id="IPR038377">
    <property type="entry name" value="Na/Glc_symporter_sf"/>
</dbReference>
<feature type="transmembrane region" description="Helical" evidence="14">
    <location>
        <begin position="453"/>
        <end position="474"/>
    </location>
</feature>
<dbReference type="PANTHER" id="PTHR48086:SF3">
    <property type="entry name" value="SODIUM_PROLINE SYMPORTER"/>
    <property type="match status" value="1"/>
</dbReference>
<dbReference type="PANTHER" id="PTHR48086">
    <property type="entry name" value="SODIUM/PROLINE SYMPORTER-RELATED"/>
    <property type="match status" value="1"/>
</dbReference>
<reference evidence="15" key="1">
    <citation type="submission" date="2020-08" db="EMBL/GenBank/DDBJ databases">
        <title>Genome public.</title>
        <authorList>
            <person name="Liu C."/>
            <person name="Sun Q."/>
        </authorList>
    </citation>
    <scope>NUCLEOTIDE SEQUENCE</scope>
    <source>
        <strain evidence="15">NSJ-54</strain>
    </source>
</reference>
<evidence type="ECO:0000256" key="13">
    <source>
        <dbReference type="RuleBase" id="RU362091"/>
    </source>
</evidence>
<dbReference type="GO" id="GO:0006814">
    <property type="term" value="P:sodium ion transport"/>
    <property type="evidence" value="ECO:0007669"/>
    <property type="project" value="UniProtKB-KW"/>
</dbReference>
<protein>
    <submittedName>
        <fullName evidence="15">Sodium:solute symporter family protein</fullName>
    </submittedName>
</protein>
<keyword evidence="3" id="KW-0813">Transport</keyword>
<dbReference type="InterPro" id="IPR050277">
    <property type="entry name" value="Sodium:Solute_Symporter"/>
</dbReference>
<keyword evidence="16" id="KW-1185">Reference proteome</keyword>
<evidence type="ECO:0000256" key="2">
    <source>
        <dbReference type="ARBA" id="ARBA00006434"/>
    </source>
</evidence>
<keyword evidence="6" id="KW-0769">Symport</keyword>
<dbReference type="GO" id="GO:0005886">
    <property type="term" value="C:plasma membrane"/>
    <property type="evidence" value="ECO:0007669"/>
    <property type="project" value="UniProtKB-SubCell"/>
</dbReference>
<dbReference type="CDD" id="cd10322">
    <property type="entry name" value="SLC5sbd"/>
    <property type="match status" value="1"/>
</dbReference>